<dbReference type="EMBL" id="MLJW01000050">
    <property type="protein sequence ID" value="OIR05484.1"/>
    <property type="molecule type" value="Genomic_DNA"/>
</dbReference>
<comment type="caution">
    <text evidence="1">The sequence shown here is derived from an EMBL/GenBank/DDBJ whole genome shotgun (WGS) entry which is preliminary data.</text>
</comment>
<name>A0A1J5SV51_9ZZZZ</name>
<dbReference type="AlphaFoldDB" id="A0A1J5SV51"/>
<protein>
    <submittedName>
        <fullName evidence="1">Uncharacterized protein</fullName>
    </submittedName>
</protein>
<gene>
    <name evidence="1" type="ORF">GALL_125360</name>
</gene>
<accession>A0A1J5SV51</accession>
<reference evidence="1" key="1">
    <citation type="submission" date="2016-10" db="EMBL/GenBank/DDBJ databases">
        <title>Sequence of Gallionella enrichment culture.</title>
        <authorList>
            <person name="Poehlein A."/>
            <person name="Muehling M."/>
            <person name="Daniel R."/>
        </authorList>
    </citation>
    <scope>NUCLEOTIDE SEQUENCE</scope>
</reference>
<proteinExistence type="predicted"/>
<evidence type="ECO:0000313" key="1">
    <source>
        <dbReference type="EMBL" id="OIR05484.1"/>
    </source>
</evidence>
<organism evidence="1">
    <name type="scientific">mine drainage metagenome</name>
    <dbReference type="NCBI Taxonomy" id="410659"/>
    <lineage>
        <taxon>unclassified sequences</taxon>
        <taxon>metagenomes</taxon>
        <taxon>ecological metagenomes</taxon>
    </lineage>
</organism>
<sequence>METMTINKKSMLLLNKLHLKRYKLLPLLKLFRKKNFPLKQAKK</sequence>